<comment type="cofactor">
    <cofactor evidence="2">
        <name>Mg(2+)</name>
        <dbReference type="ChEBI" id="CHEBI:18420"/>
    </cofactor>
</comment>
<evidence type="ECO:0000256" key="9">
    <source>
        <dbReference type="ARBA" id="ARBA00023157"/>
    </source>
</evidence>
<comment type="similarity">
    <text evidence="12">Belongs to the learning-associated protein family.</text>
</comment>
<dbReference type="Proteomes" id="UP000054721">
    <property type="component" value="Unassembled WGS sequence"/>
</dbReference>
<dbReference type="PROSITE" id="PS51162">
    <property type="entry name" value="THYROGLOBULIN_1_2"/>
    <property type="match status" value="1"/>
</dbReference>
<dbReference type="CDD" id="cd00191">
    <property type="entry name" value="TY"/>
    <property type="match status" value="1"/>
</dbReference>
<evidence type="ECO:0000256" key="3">
    <source>
        <dbReference type="ARBA" id="ARBA00004613"/>
    </source>
</evidence>
<evidence type="ECO:0000256" key="13">
    <source>
        <dbReference type="PROSITE-ProRule" id="PRU00500"/>
    </source>
</evidence>
<evidence type="ECO:0000256" key="10">
    <source>
        <dbReference type="ARBA" id="ARBA00023180"/>
    </source>
</evidence>
<feature type="disulfide bond" evidence="13">
    <location>
        <begin position="626"/>
        <end position="645"/>
    </location>
</feature>
<dbReference type="PROSITE" id="PS51462">
    <property type="entry name" value="NUDIX"/>
    <property type="match status" value="1"/>
</dbReference>
<organism evidence="18 19">
    <name type="scientific">Trichinella nativa</name>
    <dbReference type="NCBI Taxonomy" id="6335"/>
    <lineage>
        <taxon>Eukaryota</taxon>
        <taxon>Metazoa</taxon>
        <taxon>Ecdysozoa</taxon>
        <taxon>Nematoda</taxon>
        <taxon>Enoplea</taxon>
        <taxon>Dorylaimia</taxon>
        <taxon>Trichinellida</taxon>
        <taxon>Trichinellidae</taxon>
        <taxon>Trichinella</taxon>
    </lineage>
</organism>
<dbReference type="Gene3D" id="1.10.238.10">
    <property type="entry name" value="EF-hand"/>
    <property type="match status" value="1"/>
</dbReference>
<keyword evidence="10" id="KW-0325">Glycoprotein</keyword>
<dbReference type="InterPro" id="IPR018247">
    <property type="entry name" value="EF_Hand_1_Ca_BS"/>
</dbReference>
<dbReference type="InterPro" id="IPR018784">
    <property type="entry name" value="LLPH-like"/>
</dbReference>
<evidence type="ECO:0000256" key="5">
    <source>
        <dbReference type="ARBA" id="ARBA00022723"/>
    </source>
</evidence>
<feature type="domain" description="EF-hand" evidence="15">
    <location>
        <begin position="561"/>
        <end position="596"/>
    </location>
</feature>
<dbReference type="InterPro" id="IPR019577">
    <property type="entry name" value="SPARC/Testican_Ca-bd-dom"/>
</dbReference>
<proteinExistence type="inferred from homology"/>
<dbReference type="PROSITE" id="PS00484">
    <property type="entry name" value="THYROGLOBULIN_1_1"/>
    <property type="match status" value="1"/>
</dbReference>
<protein>
    <submittedName>
        <fullName evidence="18">Testican-3</fullName>
    </submittedName>
</protein>
<dbReference type="SUPFAM" id="SSF57610">
    <property type="entry name" value="Thyroglobulin type-1 domain"/>
    <property type="match status" value="1"/>
</dbReference>
<dbReference type="OrthoDB" id="8875634at2759"/>
<feature type="domain" description="Thyroglobulin type-1" evidence="16">
    <location>
        <begin position="623"/>
        <end position="682"/>
    </location>
</feature>
<dbReference type="InterPro" id="IPR011992">
    <property type="entry name" value="EF-hand-dom_pair"/>
</dbReference>
<dbReference type="GO" id="GO:0010945">
    <property type="term" value="F:coenzyme A diphosphatase activity"/>
    <property type="evidence" value="ECO:0007669"/>
    <property type="project" value="InterPro"/>
</dbReference>
<comment type="caution">
    <text evidence="13">Lacks conserved residue(s) required for the propagation of feature annotation.</text>
</comment>
<dbReference type="SUPFAM" id="SSF47473">
    <property type="entry name" value="EF-hand"/>
    <property type="match status" value="1"/>
</dbReference>
<dbReference type="Pfam" id="PF10591">
    <property type="entry name" value="SPARC_Ca_bdg"/>
    <property type="match status" value="1"/>
</dbReference>
<dbReference type="PANTHER" id="PTHR12992:SF11">
    <property type="entry name" value="MITOCHONDRIAL COENZYME A DIPHOSPHATASE NUDT8"/>
    <property type="match status" value="1"/>
</dbReference>
<evidence type="ECO:0000313" key="19">
    <source>
        <dbReference type="Proteomes" id="UP000054721"/>
    </source>
</evidence>
<dbReference type="STRING" id="6335.A0A0V1LRF3"/>
<dbReference type="GO" id="GO:0005509">
    <property type="term" value="F:calcium ion binding"/>
    <property type="evidence" value="ECO:0007669"/>
    <property type="project" value="InterPro"/>
</dbReference>
<dbReference type="InterPro" id="IPR002048">
    <property type="entry name" value="EF_hand_dom"/>
</dbReference>
<keyword evidence="4" id="KW-0964">Secreted</keyword>
<feature type="domain" description="Nudix hydrolase" evidence="17">
    <location>
        <begin position="60"/>
        <end position="197"/>
    </location>
</feature>
<keyword evidence="11" id="KW-0464">Manganese</keyword>
<evidence type="ECO:0000256" key="14">
    <source>
        <dbReference type="SAM" id="MobiDB-lite"/>
    </source>
</evidence>
<evidence type="ECO:0000256" key="12">
    <source>
        <dbReference type="ARBA" id="ARBA00034118"/>
    </source>
</evidence>
<dbReference type="InterPro" id="IPR000716">
    <property type="entry name" value="Thyroglobulin_1"/>
</dbReference>
<accession>A0A0V1LRF3</accession>
<evidence type="ECO:0000256" key="1">
    <source>
        <dbReference type="ARBA" id="ARBA00001936"/>
    </source>
</evidence>
<dbReference type="Gene3D" id="3.90.79.10">
    <property type="entry name" value="Nucleoside Triphosphate Pyrophosphohydrolase"/>
    <property type="match status" value="1"/>
</dbReference>
<dbReference type="Pfam" id="PF00293">
    <property type="entry name" value="NUDIX"/>
    <property type="match status" value="1"/>
</dbReference>
<dbReference type="SMART" id="SM00211">
    <property type="entry name" value="TY"/>
    <property type="match status" value="1"/>
</dbReference>
<dbReference type="SUPFAM" id="SSF55811">
    <property type="entry name" value="Nudix"/>
    <property type="match status" value="1"/>
</dbReference>
<keyword evidence="6" id="KW-0378">Hydrolase</keyword>
<dbReference type="Pfam" id="PF10169">
    <property type="entry name" value="LLPH"/>
    <property type="match status" value="1"/>
</dbReference>
<evidence type="ECO:0000256" key="6">
    <source>
        <dbReference type="ARBA" id="ARBA00022801"/>
    </source>
</evidence>
<comment type="cofactor">
    <cofactor evidence="1">
        <name>Mn(2+)</name>
        <dbReference type="ChEBI" id="CHEBI:29035"/>
    </cofactor>
</comment>
<name>A0A0V1LRF3_9BILA</name>
<dbReference type="InterPro" id="IPR045121">
    <property type="entry name" value="CoAse"/>
</dbReference>
<dbReference type="GO" id="GO:0005576">
    <property type="term" value="C:extracellular region"/>
    <property type="evidence" value="ECO:0007669"/>
    <property type="project" value="UniProtKB-SubCell"/>
</dbReference>
<keyword evidence="5" id="KW-0479">Metal-binding</keyword>
<dbReference type="CDD" id="cd03426">
    <property type="entry name" value="NUDIX_CoAse_Nudt7"/>
    <property type="match status" value="1"/>
</dbReference>
<dbReference type="AlphaFoldDB" id="A0A0V1LRF3"/>
<dbReference type="PROSITE" id="PS00018">
    <property type="entry name" value="EF_HAND_1"/>
    <property type="match status" value="1"/>
</dbReference>
<evidence type="ECO:0000259" key="16">
    <source>
        <dbReference type="PROSITE" id="PS51162"/>
    </source>
</evidence>
<sequence>MSKKSPVLRRYLNFARVGLFETSKRLLNLPADIFGPVNRQRCMERLASISSVCNVELSEKVRWAVLVPLAVVDNVPSILVTVRSSRMSIHRGQISFPGGRVESSDASIIDAALREAYEEIGLSKEDVETWFAMNFQRTVISDGLVAPIICTVSSSVNVHELCINEDEVESLLVVPISELCNSRNQSYTRFRTGPGYVRPVYYVNERRHRIWDYMAKSLRSKWRRKMRNIKRERYRIKELEKLKSVVCRLNSNSLKADDKSNDVKLIECADDVKTIDDEKMDCEVLNLNETNSGRRTSNRNGQFPVVYLAVALALGVAGECAQLLCFALLHRYLLLCISKVGTHRCCVPSRKSNTEQTSFYLASAISAVDQQELNFPKIHSFKILEFHQLDKDHACMLIKCKEDEVCTLINEIALCVSRHKANQLLLETANFDGDQSSEDEEETYQPRFSDFKRLHANKKYHTKILDPSIKIEDFEHFDKFPPKHLKLYEKACSDKQLITIEALLLKWFGDLRMQSTSAVPVLLPKHHVPCNQDVGWMFGQLDGNKDGRLQYEELFSLDHDKYKNCIHHFLDACDVSQDGELSLDEWCDCFQWANRGEKSLELSFLKVLGFDNKIGIIISEKEEPPCHAARRLTDPHLLGAFIPQCDVEGFYRPEQCYEAHCWCVDKWGREFDNSKTKGPADCGQYADHTESTDDDSEDDQ</sequence>
<evidence type="ECO:0000256" key="4">
    <source>
        <dbReference type="ARBA" id="ARBA00022525"/>
    </source>
</evidence>
<feature type="region of interest" description="Disordered" evidence="14">
    <location>
        <begin position="675"/>
        <end position="700"/>
    </location>
</feature>
<evidence type="ECO:0000313" key="18">
    <source>
        <dbReference type="EMBL" id="KRZ61762.1"/>
    </source>
</evidence>
<dbReference type="Pfam" id="PF00086">
    <property type="entry name" value="Thyroglobulin_1"/>
    <property type="match status" value="1"/>
</dbReference>
<comment type="subcellular location">
    <subcellularLocation>
        <location evidence="3">Secreted</location>
    </subcellularLocation>
</comment>
<evidence type="ECO:0000256" key="8">
    <source>
        <dbReference type="ARBA" id="ARBA00022842"/>
    </source>
</evidence>
<dbReference type="Gene3D" id="4.10.800.10">
    <property type="entry name" value="Thyroglobulin type-1"/>
    <property type="match status" value="1"/>
</dbReference>
<keyword evidence="7" id="KW-0106">Calcium</keyword>
<evidence type="ECO:0000259" key="17">
    <source>
        <dbReference type="PROSITE" id="PS51462"/>
    </source>
</evidence>
<evidence type="ECO:0000256" key="7">
    <source>
        <dbReference type="ARBA" id="ARBA00022837"/>
    </source>
</evidence>
<keyword evidence="9 13" id="KW-1015">Disulfide bond</keyword>
<keyword evidence="19" id="KW-1185">Reference proteome</keyword>
<reference evidence="18 19" key="1">
    <citation type="submission" date="2015-05" db="EMBL/GenBank/DDBJ databases">
        <title>Evolution of Trichinella species and genotypes.</title>
        <authorList>
            <person name="Korhonen P.K."/>
            <person name="Edoardo P."/>
            <person name="Giuseppe L.R."/>
            <person name="Gasser R.B."/>
        </authorList>
    </citation>
    <scope>NUCLEOTIDE SEQUENCE [LARGE SCALE GENOMIC DNA]</scope>
    <source>
        <strain evidence="18">ISS10</strain>
    </source>
</reference>
<dbReference type="PANTHER" id="PTHR12992">
    <property type="entry name" value="NUDIX HYDROLASE"/>
    <property type="match status" value="1"/>
</dbReference>
<gene>
    <name evidence="18" type="primary">Spock3</name>
    <name evidence="18" type="ORF">T02_15777</name>
</gene>
<evidence type="ECO:0000256" key="11">
    <source>
        <dbReference type="ARBA" id="ARBA00023211"/>
    </source>
</evidence>
<comment type="caution">
    <text evidence="18">The sequence shown here is derived from an EMBL/GenBank/DDBJ whole genome shotgun (WGS) entry which is preliminary data.</text>
</comment>
<evidence type="ECO:0000259" key="15">
    <source>
        <dbReference type="PROSITE" id="PS50222"/>
    </source>
</evidence>
<dbReference type="InterPro" id="IPR000086">
    <property type="entry name" value="NUDIX_hydrolase_dom"/>
</dbReference>
<keyword evidence="8" id="KW-0460">Magnesium</keyword>
<dbReference type="InterPro" id="IPR036857">
    <property type="entry name" value="Thyroglobulin_1_sf"/>
</dbReference>
<dbReference type="EMBL" id="JYDW01000015">
    <property type="protein sequence ID" value="KRZ61762.1"/>
    <property type="molecule type" value="Genomic_DNA"/>
</dbReference>
<dbReference type="PROSITE" id="PS50222">
    <property type="entry name" value="EF_HAND_2"/>
    <property type="match status" value="1"/>
</dbReference>
<evidence type="ECO:0000256" key="2">
    <source>
        <dbReference type="ARBA" id="ARBA00001946"/>
    </source>
</evidence>
<dbReference type="InterPro" id="IPR015797">
    <property type="entry name" value="NUDIX_hydrolase-like_dom_sf"/>
</dbReference>